<reference evidence="1 2" key="1">
    <citation type="journal article" date="2021" name="Elife">
        <title>Chloroplast acquisition without the gene transfer in kleptoplastic sea slugs, Plakobranchus ocellatus.</title>
        <authorList>
            <person name="Maeda T."/>
            <person name="Takahashi S."/>
            <person name="Yoshida T."/>
            <person name="Shimamura S."/>
            <person name="Takaki Y."/>
            <person name="Nagai Y."/>
            <person name="Toyoda A."/>
            <person name="Suzuki Y."/>
            <person name="Arimoto A."/>
            <person name="Ishii H."/>
            <person name="Satoh N."/>
            <person name="Nishiyama T."/>
            <person name="Hasebe M."/>
            <person name="Maruyama T."/>
            <person name="Minagawa J."/>
            <person name="Obokata J."/>
            <person name="Shigenobu S."/>
        </authorList>
    </citation>
    <scope>NUCLEOTIDE SEQUENCE [LARGE SCALE GENOMIC DNA]</scope>
</reference>
<accession>A0AAV3YBT4</accession>
<dbReference type="SUPFAM" id="SSF101898">
    <property type="entry name" value="NHL repeat"/>
    <property type="match status" value="1"/>
</dbReference>
<dbReference type="InterPro" id="IPR011042">
    <property type="entry name" value="6-blade_b-propeller_TolB-like"/>
</dbReference>
<gene>
    <name evidence="1" type="ORF">PoB_000611800</name>
</gene>
<proteinExistence type="predicted"/>
<keyword evidence="2" id="KW-1185">Reference proteome</keyword>
<name>A0AAV3YBT4_9GAST</name>
<dbReference type="Proteomes" id="UP000735302">
    <property type="component" value="Unassembled WGS sequence"/>
</dbReference>
<evidence type="ECO:0000313" key="1">
    <source>
        <dbReference type="EMBL" id="GFN79612.1"/>
    </source>
</evidence>
<protein>
    <recommendedName>
        <fullName evidence="3">SMP-30/Gluconolactonase/LRE-like region domain-containing protein</fullName>
    </recommendedName>
</protein>
<comment type="caution">
    <text evidence="1">The sequence shown here is derived from an EMBL/GenBank/DDBJ whole genome shotgun (WGS) entry which is preliminary data.</text>
</comment>
<dbReference type="EMBL" id="BLXT01000720">
    <property type="protein sequence ID" value="GFN79612.1"/>
    <property type="molecule type" value="Genomic_DNA"/>
</dbReference>
<evidence type="ECO:0000313" key="2">
    <source>
        <dbReference type="Proteomes" id="UP000735302"/>
    </source>
</evidence>
<organism evidence="1 2">
    <name type="scientific">Plakobranchus ocellatus</name>
    <dbReference type="NCBI Taxonomy" id="259542"/>
    <lineage>
        <taxon>Eukaryota</taxon>
        <taxon>Metazoa</taxon>
        <taxon>Spiralia</taxon>
        <taxon>Lophotrochozoa</taxon>
        <taxon>Mollusca</taxon>
        <taxon>Gastropoda</taxon>
        <taxon>Heterobranchia</taxon>
        <taxon>Euthyneura</taxon>
        <taxon>Panpulmonata</taxon>
        <taxon>Sacoglossa</taxon>
        <taxon>Placobranchoidea</taxon>
        <taxon>Plakobranchidae</taxon>
        <taxon>Plakobranchus</taxon>
    </lineage>
</organism>
<dbReference type="AlphaFoldDB" id="A0AAV3YBT4"/>
<dbReference type="Gene3D" id="2.120.10.30">
    <property type="entry name" value="TolB, C-terminal domain"/>
    <property type="match status" value="1"/>
</dbReference>
<sequence>MDITEDGELVCSALHNTIARVKVDTGTIVFNNSVPQIPEPRGVAIASDGSILVTDMIKRTLHLVSPQGAWTKQLFSVPSGVHRDDLLCSVSMDGTICVCVTLRGSVYILDCLH</sequence>
<evidence type="ECO:0008006" key="3">
    <source>
        <dbReference type="Google" id="ProtNLM"/>
    </source>
</evidence>